<evidence type="ECO:0000313" key="1">
    <source>
        <dbReference type="EMBL" id="KAG6376763.1"/>
    </source>
</evidence>
<dbReference type="Proteomes" id="UP000683000">
    <property type="component" value="Unassembled WGS sequence"/>
</dbReference>
<accession>A0A8I3A9E3</accession>
<evidence type="ECO:0000313" key="2">
    <source>
        <dbReference type="Proteomes" id="UP000683000"/>
    </source>
</evidence>
<comment type="caution">
    <text evidence="1">The sequence shown here is derived from an EMBL/GenBank/DDBJ whole genome shotgun (WGS) entry which is preliminary data.</text>
</comment>
<dbReference type="EMBL" id="JAGFBS010000011">
    <property type="protein sequence ID" value="KAG6376763.1"/>
    <property type="molecule type" value="Genomic_DNA"/>
</dbReference>
<sequence>MSPSKNEEFKQLPRPLKQLPYAVSLQNLSVHISRSLNGAQRPEILRPAPALKELPSVLTPSNDRRVPFPPLMNYGYPLQIERMDELLERKLNCPPGVLDANPFDLIIHLQHDVFQYGVKFQTVYCNGTETFFIAISSSWKPAPPHHMEEVVKKLQDFLEVDEEPVWCLDTNECYWKK</sequence>
<proteinExistence type="predicted"/>
<keyword evidence="2" id="KW-1185">Reference proteome</keyword>
<reference evidence="1" key="1">
    <citation type="submission" date="2021-03" db="EMBL/GenBank/DDBJ databases">
        <title>Evolutionary innovations through gain and loss of genes in the ectomycorrhizal Boletales.</title>
        <authorList>
            <person name="Wu G."/>
            <person name="Miyauchi S."/>
            <person name="Morin E."/>
            <person name="Yang Z.-L."/>
            <person name="Xu J."/>
            <person name="Martin F.M."/>
        </authorList>
    </citation>
    <scope>NUCLEOTIDE SEQUENCE</scope>
    <source>
        <strain evidence="1">BR01</strain>
    </source>
</reference>
<organism evidence="1 2">
    <name type="scientific">Boletus reticuloceps</name>
    <dbReference type="NCBI Taxonomy" id="495285"/>
    <lineage>
        <taxon>Eukaryota</taxon>
        <taxon>Fungi</taxon>
        <taxon>Dikarya</taxon>
        <taxon>Basidiomycota</taxon>
        <taxon>Agaricomycotina</taxon>
        <taxon>Agaricomycetes</taxon>
        <taxon>Agaricomycetidae</taxon>
        <taxon>Boletales</taxon>
        <taxon>Boletineae</taxon>
        <taxon>Boletaceae</taxon>
        <taxon>Boletoideae</taxon>
        <taxon>Boletus</taxon>
    </lineage>
</organism>
<name>A0A8I3A9E3_9AGAM</name>
<gene>
    <name evidence="1" type="ORF">JVT61DRAFT_1785</name>
</gene>
<protein>
    <submittedName>
        <fullName evidence="1">Uncharacterized protein</fullName>
    </submittedName>
</protein>
<dbReference type="AlphaFoldDB" id="A0A8I3A9E3"/>